<comment type="caution">
    <text evidence="7">The sequence shown here is derived from an EMBL/GenBank/DDBJ whole genome shotgun (WGS) entry which is preliminary data.</text>
</comment>
<evidence type="ECO:0000313" key="8">
    <source>
        <dbReference type="Proteomes" id="UP000305709"/>
    </source>
</evidence>
<keyword evidence="5 6" id="KW-0472">Membrane</keyword>
<dbReference type="PANTHER" id="PTHR30213:SF1">
    <property type="entry name" value="INNER MEMBRANE PROTEIN YHJD"/>
    <property type="match status" value="1"/>
</dbReference>
<evidence type="ECO:0000256" key="5">
    <source>
        <dbReference type="ARBA" id="ARBA00023136"/>
    </source>
</evidence>
<dbReference type="EMBL" id="VDFV01000115">
    <property type="protein sequence ID" value="TNC59319.1"/>
    <property type="molecule type" value="Genomic_DNA"/>
</dbReference>
<keyword evidence="3 6" id="KW-0812">Transmembrane</keyword>
<sequence length="319" mass="33444">MTSHLWPLWSTGIDRGRSVRAPPRPTETCVNLIFDLPRLVRTAAIGWWNDRATSLGAAISYFTLFSLAPMLLVAVSVAGLVFGRDAAQGAVVGELSGLLGEDAAQALEAMIASANDLGSGIVGTAVGLLTFLAVATGALGELQGSLNLIWEAEPATTGIRGFLRKRVLSLALIIGVGFLLLVSLILDAGLSAGRTYLQGSFPDALAILGLLNDIISLMVSVLLFAMIFKVLPAVPLSWKDVAIGALVTGLLFTVGKDMIGLYIGRSAIASSYGAAASLVTILLWVYYSSLILLFGAEFTKAYAESRGTRAPRASRSEDG</sequence>
<dbReference type="PIRSF" id="PIRSF035875">
    <property type="entry name" value="RNase_BN"/>
    <property type="match status" value="1"/>
</dbReference>
<keyword evidence="4 6" id="KW-1133">Transmembrane helix</keyword>
<evidence type="ECO:0000256" key="2">
    <source>
        <dbReference type="ARBA" id="ARBA00022475"/>
    </source>
</evidence>
<evidence type="ECO:0000256" key="6">
    <source>
        <dbReference type="SAM" id="Phobius"/>
    </source>
</evidence>
<dbReference type="GO" id="GO:0005886">
    <property type="term" value="C:plasma membrane"/>
    <property type="evidence" value="ECO:0007669"/>
    <property type="project" value="UniProtKB-SubCell"/>
</dbReference>
<accession>A0A5C4N353</accession>
<dbReference type="NCBIfam" id="TIGR00765">
    <property type="entry name" value="yihY_not_rbn"/>
    <property type="match status" value="1"/>
</dbReference>
<name>A0A5C4N353_9RHOB</name>
<feature type="transmembrane region" description="Helical" evidence="6">
    <location>
        <begin position="275"/>
        <end position="296"/>
    </location>
</feature>
<proteinExistence type="predicted"/>
<dbReference type="InterPro" id="IPR017039">
    <property type="entry name" value="Virul_fac_BrkB"/>
</dbReference>
<dbReference type="AlphaFoldDB" id="A0A5C4N353"/>
<dbReference type="Pfam" id="PF03631">
    <property type="entry name" value="Virul_fac_BrkB"/>
    <property type="match status" value="1"/>
</dbReference>
<feature type="transmembrane region" description="Helical" evidence="6">
    <location>
        <begin position="240"/>
        <end position="263"/>
    </location>
</feature>
<keyword evidence="8" id="KW-1185">Reference proteome</keyword>
<protein>
    <submittedName>
        <fullName evidence="7">YihY/virulence factor BrkB family protein</fullName>
    </submittedName>
</protein>
<evidence type="ECO:0000256" key="4">
    <source>
        <dbReference type="ARBA" id="ARBA00022989"/>
    </source>
</evidence>
<comment type="subcellular location">
    <subcellularLocation>
        <location evidence="1">Cell membrane</location>
        <topology evidence="1">Multi-pass membrane protein</topology>
    </subcellularLocation>
</comment>
<organism evidence="7 8">
    <name type="scientific">Rubellimicrobium roseum</name>
    <dbReference type="NCBI Taxonomy" id="687525"/>
    <lineage>
        <taxon>Bacteria</taxon>
        <taxon>Pseudomonadati</taxon>
        <taxon>Pseudomonadota</taxon>
        <taxon>Alphaproteobacteria</taxon>
        <taxon>Rhodobacterales</taxon>
        <taxon>Roseobacteraceae</taxon>
        <taxon>Rubellimicrobium</taxon>
    </lineage>
</organism>
<reference evidence="7 8" key="1">
    <citation type="submission" date="2019-06" db="EMBL/GenBank/DDBJ databases">
        <authorList>
            <person name="Jiang L."/>
        </authorList>
    </citation>
    <scope>NUCLEOTIDE SEQUENCE [LARGE SCALE GENOMIC DNA]</scope>
    <source>
        <strain evidence="7 8">YIM 48858</strain>
    </source>
</reference>
<feature type="transmembrane region" description="Helical" evidence="6">
    <location>
        <begin position="58"/>
        <end position="82"/>
    </location>
</feature>
<gene>
    <name evidence="7" type="ORF">FHG71_22925</name>
</gene>
<feature type="transmembrane region" description="Helical" evidence="6">
    <location>
        <begin position="167"/>
        <end position="186"/>
    </location>
</feature>
<keyword evidence="2" id="KW-1003">Cell membrane</keyword>
<feature type="transmembrane region" description="Helical" evidence="6">
    <location>
        <begin position="206"/>
        <end position="228"/>
    </location>
</feature>
<dbReference type="OrthoDB" id="9797028at2"/>
<dbReference type="Proteomes" id="UP000305709">
    <property type="component" value="Unassembled WGS sequence"/>
</dbReference>
<evidence type="ECO:0000313" key="7">
    <source>
        <dbReference type="EMBL" id="TNC59319.1"/>
    </source>
</evidence>
<evidence type="ECO:0000256" key="1">
    <source>
        <dbReference type="ARBA" id="ARBA00004651"/>
    </source>
</evidence>
<evidence type="ECO:0000256" key="3">
    <source>
        <dbReference type="ARBA" id="ARBA00022692"/>
    </source>
</evidence>
<dbReference type="PANTHER" id="PTHR30213">
    <property type="entry name" value="INNER MEMBRANE PROTEIN YHJD"/>
    <property type="match status" value="1"/>
</dbReference>